<evidence type="ECO:0000313" key="2">
    <source>
        <dbReference type="EMBL" id="PSB02272.1"/>
    </source>
</evidence>
<proteinExistence type="predicted"/>
<dbReference type="Proteomes" id="UP000238762">
    <property type="component" value="Unassembled WGS sequence"/>
</dbReference>
<dbReference type="NCBIfam" id="NF033536">
    <property type="entry name" value="lasso_PqqD_Bac"/>
    <property type="match status" value="1"/>
</dbReference>
<organism evidence="2 3">
    <name type="scientific">Merismopedia glauca CCAP 1448/3</name>
    <dbReference type="NCBI Taxonomy" id="1296344"/>
    <lineage>
        <taxon>Bacteria</taxon>
        <taxon>Bacillati</taxon>
        <taxon>Cyanobacteriota</taxon>
        <taxon>Cyanophyceae</taxon>
        <taxon>Synechococcales</taxon>
        <taxon>Merismopediaceae</taxon>
        <taxon>Merismopedia</taxon>
    </lineage>
</organism>
<dbReference type="AlphaFoldDB" id="A0A2T1C207"/>
<comment type="caution">
    <text evidence="2">The sequence shown here is derived from an EMBL/GenBank/DDBJ whole genome shotgun (WGS) entry which is preliminary data.</text>
</comment>
<dbReference type="RefSeq" id="WP_106289260.1">
    <property type="nucleotide sequence ID" value="NZ_CAWNTC010000081.1"/>
</dbReference>
<dbReference type="InterPro" id="IPR041881">
    <property type="entry name" value="PqqD_sf"/>
</dbReference>
<name>A0A2T1C207_9CYAN</name>
<sequence>MSATLSGTSVVVASQELVSSDLAGEQVILDLSSGMYYGLNPVGTRIWQLIQEPKTVKEVEETLLSEYEVEAEQCQKDLMTILEQLDEQGLIEVKNAEVA</sequence>
<evidence type="ECO:0000313" key="3">
    <source>
        <dbReference type="Proteomes" id="UP000238762"/>
    </source>
</evidence>
<keyword evidence="1" id="KW-0175">Coiled coil</keyword>
<reference evidence="2 3" key="2">
    <citation type="submission" date="2018-03" db="EMBL/GenBank/DDBJ databases">
        <title>The ancient ancestry and fast evolution of plastids.</title>
        <authorList>
            <person name="Moore K.R."/>
            <person name="Magnabosco C."/>
            <person name="Momper L."/>
            <person name="Gold D.A."/>
            <person name="Bosak T."/>
            <person name="Fournier G.P."/>
        </authorList>
    </citation>
    <scope>NUCLEOTIDE SEQUENCE [LARGE SCALE GENOMIC DNA]</scope>
    <source>
        <strain evidence="2 3">CCAP 1448/3</strain>
    </source>
</reference>
<dbReference type="Pfam" id="PF05402">
    <property type="entry name" value="PqqD"/>
    <property type="match status" value="1"/>
</dbReference>
<dbReference type="EMBL" id="PVWJ01000066">
    <property type="protein sequence ID" value="PSB02272.1"/>
    <property type="molecule type" value="Genomic_DNA"/>
</dbReference>
<dbReference type="InterPro" id="IPR008792">
    <property type="entry name" value="PQQD"/>
</dbReference>
<reference evidence="2 3" key="1">
    <citation type="submission" date="2018-02" db="EMBL/GenBank/DDBJ databases">
        <authorList>
            <person name="Cohen D.B."/>
            <person name="Kent A.D."/>
        </authorList>
    </citation>
    <scope>NUCLEOTIDE SEQUENCE [LARGE SCALE GENOMIC DNA]</scope>
    <source>
        <strain evidence="2 3">CCAP 1448/3</strain>
    </source>
</reference>
<keyword evidence="3" id="KW-1185">Reference proteome</keyword>
<protein>
    <submittedName>
        <fullName evidence="2">PqqD family protein</fullName>
    </submittedName>
</protein>
<evidence type="ECO:0000256" key="1">
    <source>
        <dbReference type="SAM" id="Coils"/>
    </source>
</evidence>
<gene>
    <name evidence="2" type="ORF">C7B64_13905</name>
</gene>
<dbReference type="Gene3D" id="1.10.10.1150">
    <property type="entry name" value="Coenzyme PQQ synthesis protein D (PqqD)"/>
    <property type="match status" value="1"/>
</dbReference>
<accession>A0A2T1C207</accession>
<feature type="coiled-coil region" evidence="1">
    <location>
        <begin position="57"/>
        <end position="84"/>
    </location>
</feature>
<dbReference type="OrthoDB" id="1495225at2"/>